<accession>A0AAD1Z1I5</accession>
<name>A0AAD1Z1I5_9LAMI</name>
<reference evidence="2" key="1">
    <citation type="submission" date="2023-05" db="EMBL/GenBank/DDBJ databases">
        <authorList>
            <person name="Huff M."/>
        </authorList>
    </citation>
    <scope>NUCLEOTIDE SEQUENCE</scope>
</reference>
<evidence type="ECO:0000256" key="1">
    <source>
        <dbReference type="SAM" id="Phobius"/>
    </source>
</evidence>
<proteinExistence type="predicted"/>
<feature type="transmembrane region" description="Helical" evidence="1">
    <location>
        <begin position="66"/>
        <end position="85"/>
    </location>
</feature>
<evidence type="ECO:0000313" key="2">
    <source>
        <dbReference type="EMBL" id="CAI9761461.1"/>
    </source>
</evidence>
<organism evidence="2 3">
    <name type="scientific">Fraxinus pennsylvanica</name>
    <dbReference type="NCBI Taxonomy" id="56036"/>
    <lineage>
        <taxon>Eukaryota</taxon>
        <taxon>Viridiplantae</taxon>
        <taxon>Streptophyta</taxon>
        <taxon>Embryophyta</taxon>
        <taxon>Tracheophyta</taxon>
        <taxon>Spermatophyta</taxon>
        <taxon>Magnoliopsida</taxon>
        <taxon>eudicotyledons</taxon>
        <taxon>Gunneridae</taxon>
        <taxon>Pentapetalae</taxon>
        <taxon>asterids</taxon>
        <taxon>lamiids</taxon>
        <taxon>Lamiales</taxon>
        <taxon>Oleaceae</taxon>
        <taxon>Oleeae</taxon>
        <taxon>Fraxinus</taxon>
    </lineage>
</organism>
<keyword evidence="1" id="KW-0472">Membrane</keyword>
<keyword evidence="3" id="KW-1185">Reference proteome</keyword>
<evidence type="ECO:0000313" key="3">
    <source>
        <dbReference type="Proteomes" id="UP000834106"/>
    </source>
</evidence>
<sequence>MFRRSTHSGKLHCTWYDGGVQCGGGAAVLWWCCVLVVLGILVVLVGSGWCRFLYLALMTEGSFNGIGKLVMLNSLFIRVTTIMYYKQSSCLTMRTEALLPTHGCCWCNASGDGGG</sequence>
<dbReference type="Proteomes" id="UP000834106">
    <property type="component" value="Chromosome 5"/>
</dbReference>
<keyword evidence="1" id="KW-0812">Transmembrane</keyword>
<dbReference type="EMBL" id="OU503040">
    <property type="protein sequence ID" value="CAI9761461.1"/>
    <property type="molecule type" value="Genomic_DNA"/>
</dbReference>
<dbReference type="AlphaFoldDB" id="A0AAD1Z1I5"/>
<keyword evidence="1" id="KW-1133">Transmembrane helix</keyword>
<feature type="transmembrane region" description="Helical" evidence="1">
    <location>
        <begin position="28"/>
        <end position="54"/>
    </location>
</feature>
<protein>
    <submittedName>
        <fullName evidence="2">Uncharacterized protein</fullName>
    </submittedName>
</protein>
<gene>
    <name evidence="2" type="ORF">FPE_LOCUS8891</name>
</gene>